<gene>
    <name evidence="2" type="ORF">B0T21DRAFT_378882</name>
</gene>
<keyword evidence="3" id="KW-1185">Reference proteome</keyword>
<evidence type="ECO:0000313" key="3">
    <source>
        <dbReference type="Proteomes" id="UP001172159"/>
    </source>
</evidence>
<proteinExistence type="predicted"/>
<organism evidence="2 3">
    <name type="scientific">Apiosordaria backusii</name>
    <dbReference type="NCBI Taxonomy" id="314023"/>
    <lineage>
        <taxon>Eukaryota</taxon>
        <taxon>Fungi</taxon>
        <taxon>Dikarya</taxon>
        <taxon>Ascomycota</taxon>
        <taxon>Pezizomycotina</taxon>
        <taxon>Sordariomycetes</taxon>
        <taxon>Sordariomycetidae</taxon>
        <taxon>Sordariales</taxon>
        <taxon>Lasiosphaeriaceae</taxon>
        <taxon>Apiosordaria</taxon>
    </lineage>
</organism>
<dbReference type="AlphaFoldDB" id="A0AA39ZQ36"/>
<dbReference type="EMBL" id="JAUKTV010000027">
    <property type="protein sequence ID" value="KAK0701562.1"/>
    <property type="molecule type" value="Genomic_DNA"/>
</dbReference>
<accession>A0AA39ZQ36</accession>
<feature type="region of interest" description="Disordered" evidence="1">
    <location>
        <begin position="68"/>
        <end position="89"/>
    </location>
</feature>
<evidence type="ECO:0000313" key="2">
    <source>
        <dbReference type="EMBL" id="KAK0701562.1"/>
    </source>
</evidence>
<sequence length="117" mass="13850">MLLIGTTWKTWTMRFWRGRHVAWLAWAFWRTKKGRLMWRRGRWRRVNAASLNARASGNRPMSLYLRASRQTSPRTRNRSGMVKPQGPRVAEWSCPKWTSWGGGNTTKENVDEVLYLL</sequence>
<name>A0AA39ZQ36_9PEZI</name>
<reference evidence="2" key="1">
    <citation type="submission" date="2023-06" db="EMBL/GenBank/DDBJ databases">
        <title>Genome-scale phylogeny and comparative genomics of the fungal order Sordariales.</title>
        <authorList>
            <consortium name="Lawrence Berkeley National Laboratory"/>
            <person name="Hensen N."/>
            <person name="Bonometti L."/>
            <person name="Westerberg I."/>
            <person name="Brannstrom I.O."/>
            <person name="Guillou S."/>
            <person name="Cros-Aarteil S."/>
            <person name="Calhoun S."/>
            <person name="Haridas S."/>
            <person name="Kuo A."/>
            <person name="Mondo S."/>
            <person name="Pangilinan J."/>
            <person name="Riley R."/>
            <person name="Labutti K."/>
            <person name="Andreopoulos B."/>
            <person name="Lipzen A."/>
            <person name="Chen C."/>
            <person name="Yanf M."/>
            <person name="Daum C."/>
            <person name="Ng V."/>
            <person name="Clum A."/>
            <person name="Steindorff A."/>
            <person name="Ohm R."/>
            <person name="Martin F."/>
            <person name="Silar P."/>
            <person name="Natvig D."/>
            <person name="Lalanne C."/>
            <person name="Gautier V."/>
            <person name="Ament-Velasquez S.L."/>
            <person name="Kruys A."/>
            <person name="Hutchinson M.I."/>
            <person name="Powell A.J."/>
            <person name="Barry K."/>
            <person name="Miller A.N."/>
            <person name="Grigoriev I.V."/>
            <person name="Debuchy R."/>
            <person name="Gladieux P."/>
            <person name="Thoren M.H."/>
            <person name="Johannesson H."/>
        </authorList>
    </citation>
    <scope>NUCLEOTIDE SEQUENCE</scope>
    <source>
        <strain evidence="2">CBS 540.89</strain>
    </source>
</reference>
<evidence type="ECO:0000256" key="1">
    <source>
        <dbReference type="SAM" id="MobiDB-lite"/>
    </source>
</evidence>
<comment type="caution">
    <text evidence="2">The sequence shown here is derived from an EMBL/GenBank/DDBJ whole genome shotgun (WGS) entry which is preliminary data.</text>
</comment>
<dbReference type="Proteomes" id="UP001172159">
    <property type="component" value="Unassembled WGS sequence"/>
</dbReference>
<protein>
    <submittedName>
        <fullName evidence="2">Uncharacterized protein</fullName>
    </submittedName>
</protein>